<sequence>MLNNRRKRRKCIFWTLVFGILISLFIAVSIRDVLIASSFICTTEDVLKNHINNLCLEVKNEVIVSNNLVESSENLCEDLCVEDISSKVECKTFHLNKPTVFTYDNGRKKIVKSAINAKEREEAVSDSDDVEEEYWNSKSTQPYFPTKDEFTHMVNIYIGNFIDGEVNQDMVLSLLSHSNVYQTNTESLSTHKNFWLLTQDHEYLTSIIFEEYNLFPKVLSTCGAYYSMEYFTPLTENAMRPYKLQWRERLWKALDIMKYVGQLENAWVEPLHICDVKHDHFGWSEDGKVRFLDLDSIFTESVLLKTMENTPVCINNEDCSYFDCKGRCHVKMARCELERTNTNLQVICDKIFLGNTDGLISLYGLLVSHEANEELSEALEICRTNRGMTFDGMMEVITKASNHLMY</sequence>
<feature type="domain" description="FAM69 protein-kinase" evidence="10">
    <location>
        <begin position="194"/>
        <end position="383"/>
    </location>
</feature>
<evidence type="ECO:0000256" key="4">
    <source>
        <dbReference type="ARBA" id="ARBA00022824"/>
    </source>
</evidence>
<dbReference type="Pfam" id="PF12260">
    <property type="entry name" value="PIP49_C"/>
    <property type="match status" value="1"/>
</dbReference>
<feature type="domain" description="FAM69 N-terminal" evidence="11">
    <location>
        <begin position="48"/>
        <end position="175"/>
    </location>
</feature>
<comment type="caution">
    <text evidence="12">The sequence shown here is derived from an EMBL/GenBank/DDBJ whole genome shotgun (WGS) entry which is preliminary data.</text>
</comment>
<evidence type="ECO:0000256" key="1">
    <source>
        <dbReference type="ARBA" id="ARBA00004648"/>
    </source>
</evidence>
<name>A0AAN9A1K4_HALRR</name>
<gene>
    <name evidence="12" type="primary">FAM69C</name>
    <name evidence="12" type="ORF">SK128_013627</name>
</gene>
<evidence type="ECO:0000259" key="10">
    <source>
        <dbReference type="Pfam" id="PF12260"/>
    </source>
</evidence>
<dbReference type="GO" id="GO:0005789">
    <property type="term" value="C:endoplasmic reticulum membrane"/>
    <property type="evidence" value="ECO:0007669"/>
    <property type="project" value="UniProtKB-SubCell"/>
</dbReference>
<evidence type="ECO:0000256" key="5">
    <source>
        <dbReference type="ARBA" id="ARBA00022968"/>
    </source>
</evidence>
<dbReference type="PANTHER" id="PTHR21093">
    <property type="entry name" value="DIVERGENT PROTEIN KINASE DOMAIN 1C-RELATED"/>
    <property type="match status" value="1"/>
</dbReference>
<proteinExistence type="inferred from homology"/>
<feature type="transmembrane region" description="Helical" evidence="9">
    <location>
        <begin position="12"/>
        <end position="30"/>
    </location>
</feature>
<keyword evidence="5" id="KW-0735">Signal-anchor</keyword>
<evidence type="ECO:0000313" key="12">
    <source>
        <dbReference type="EMBL" id="KAK7071019.1"/>
    </source>
</evidence>
<evidence type="ECO:0000256" key="9">
    <source>
        <dbReference type="SAM" id="Phobius"/>
    </source>
</evidence>
<protein>
    <submittedName>
        <fullName evidence="12">Family with sequence similarity 69 member C</fullName>
    </submittedName>
</protein>
<dbReference type="InterPro" id="IPR022049">
    <property type="entry name" value="FAM69_kinase_dom"/>
</dbReference>
<comment type="subcellular location">
    <subcellularLocation>
        <location evidence="1">Endoplasmic reticulum membrane</location>
        <topology evidence="1">Single-pass type II membrane protein</topology>
    </subcellularLocation>
</comment>
<evidence type="ECO:0000313" key="13">
    <source>
        <dbReference type="Proteomes" id="UP001381693"/>
    </source>
</evidence>
<accession>A0AAN9A1K4</accession>
<evidence type="ECO:0000256" key="3">
    <source>
        <dbReference type="ARBA" id="ARBA00022692"/>
    </source>
</evidence>
<keyword evidence="4" id="KW-0256">Endoplasmic reticulum</keyword>
<evidence type="ECO:0000259" key="11">
    <source>
        <dbReference type="Pfam" id="PF14875"/>
    </source>
</evidence>
<keyword evidence="6 9" id="KW-1133">Transmembrane helix</keyword>
<evidence type="ECO:0000256" key="6">
    <source>
        <dbReference type="ARBA" id="ARBA00022989"/>
    </source>
</evidence>
<dbReference type="EMBL" id="JAXCGZ010015166">
    <property type="protein sequence ID" value="KAK7071019.1"/>
    <property type="molecule type" value="Genomic_DNA"/>
</dbReference>
<keyword evidence="3 9" id="KW-0812">Transmembrane</keyword>
<evidence type="ECO:0000256" key="7">
    <source>
        <dbReference type="ARBA" id="ARBA00023136"/>
    </source>
</evidence>
<keyword evidence="13" id="KW-1185">Reference proteome</keyword>
<keyword evidence="7 9" id="KW-0472">Membrane</keyword>
<comment type="similarity">
    <text evidence="2">Belongs to the DIPK family.</text>
</comment>
<dbReference type="Proteomes" id="UP001381693">
    <property type="component" value="Unassembled WGS sequence"/>
</dbReference>
<reference evidence="12 13" key="1">
    <citation type="submission" date="2023-11" db="EMBL/GenBank/DDBJ databases">
        <title>Halocaridina rubra genome assembly.</title>
        <authorList>
            <person name="Smith C."/>
        </authorList>
    </citation>
    <scope>NUCLEOTIDE SEQUENCE [LARGE SCALE GENOMIC DNA]</scope>
    <source>
        <strain evidence="12">EP-1</strain>
        <tissue evidence="12">Whole</tissue>
    </source>
</reference>
<keyword evidence="8" id="KW-1015">Disulfide bond</keyword>
<dbReference type="AlphaFoldDB" id="A0AAN9A1K4"/>
<evidence type="ECO:0000256" key="2">
    <source>
        <dbReference type="ARBA" id="ARBA00006338"/>
    </source>
</evidence>
<dbReference type="InterPro" id="IPR029244">
    <property type="entry name" value="FAM69_N"/>
</dbReference>
<evidence type="ECO:0000256" key="8">
    <source>
        <dbReference type="ARBA" id="ARBA00023157"/>
    </source>
</evidence>
<organism evidence="12 13">
    <name type="scientific">Halocaridina rubra</name>
    <name type="common">Hawaiian red shrimp</name>
    <dbReference type="NCBI Taxonomy" id="373956"/>
    <lineage>
        <taxon>Eukaryota</taxon>
        <taxon>Metazoa</taxon>
        <taxon>Ecdysozoa</taxon>
        <taxon>Arthropoda</taxon>
        <taxon>Crustacea</taxon>
        <taxon>Multicrustacea</taxon>
        <taxon>Malacostraca</taxon>
        <taxon>Eumalacostraca</taxon>
        <taxon>Eucarida</taxon>
        <taxon>Decapoda</taxon>
        <taxon>Pleocyemata</taxon>
        <taxon>Caridea</taxon>
        <taxon>Atyoidea</taxon>
        <taxon>Atyidae</taxon>
        <taxon>Halocaridina</taxon>
    </lineage>
</organism>
<dbReference type="Pfam" id="PF14875">
    <property type="entry name" value="PIP49_N"/>
    <property type="match status" value="1"/>
</dbReference>
<dbReference type="PANTHER" id="PTHR21093:SF2">
    <property type="entry name" value="DIVERGENT PROTEIN KINASE DOMAIN 1C"/>
    <property type="match status" value="1"/>
</dbReference>